<evidence type="ECO:0000313" key="5">
    <source>
        <dbReference type="Proteomes" id="UP000886752"/>
    </source>
</evidence>
<evidence type="ECO:0000313" key="4">
    <source>
        <dbReference type="EMBL" id="HIW00274.1"/>
    </source>
</evidence>
<dbReference type="Gene3D" id="3.30.70.270">
    <property type="match status" value="1"/>
</dbReference>
<dbReference type="AlphaFoldDB" id="A0A9D1TPD8"/>
<dbReference type="NCBIfam" id="TIGR00254">
    <property type="entry name" value="GGDEF"/>
    <property type="match status" value="1"/>
</dbReference>
<dbReference type="Proteomes" id="UP000886752">
    <property type="component" value="Unassembled WGS sequence"/>
</dbReference>
<dbReference type="CDD" id="cd01949">
    <property type="entry name" value="GGDEF"/>
    <property type="match status" value="1"/>
</dbReference>
<dbReference type="Pfam" id="PF00990">
    <property type="entry name" value="GGDEF"/>
    <property type="match status" value="1"/>
</dbReference>
<dbReference type="PROSITE" id="PS50887">
    <property type="entry name" value="GGDEF"/>
    <property type="match status" value="1"/>
</dbReference>
<name>A0A9D1TPD8_9BACT</name>
<proteinExistence type="predicted"/>
<keyword evidence="4" id="KW-0808">Transferase</keyword>
<organism evidence="4 5">
    <name type="scientific">Candidatus Desulfovibrio intestinipullorum</name>
    <dbReference type="NCBI Taxonomy" id="2838536"/>
    <lineage>
        <taxon>Bacteria</taxon>
        <taxon>Pseudomonadati</taxon>
        <taxon>Thermodesulfobacteriota</taxon>
        <taxon>Desulfovibrionia</taxon>
        <taxon>Desulfovibrionales</taxon>
        <taxon>Desulfovibrionaceae</taxon>
        <taxon>Desulfovibrio</taxon>
    </lineage>
</organism>
<dbReference type="GO" id="GO:0052621">
    <property type="term" value="F:diguanylate cyclase activity"/>
    <property type="evidence" value="ECO:0007669"/>
    <property type="project" value="UniProtKB-EC"/>
</dbReference>
<sequence>MEESGDRTRCRMVREITSRILHKHYCENNVEAIVSTFSDTFSWIGAAEHEYAVGGDRVRGIFRQFAGKVPKCNISDEHYDVLELAEDVYLCSGMFYVATDPGTGIFLRVHQRITILFRWEGESPRCCHIHISNPYTEMNDKDVGFPTQMARESRKYVQEEVRTKTMALEKQARLLERKSYEDSLTGIYNRSKFNQIRNASFKGPLGVAFFDLNGLKQVNDLYGHAAGDELIRKTVQCIDGFFRNKCYRIGGDEIIVADDSSDEATFRRNVELARRCIERTRGSVSIGISWRDEACFNEQFHEADRAMYDEKKRFYRLKEHDRRRG</sequence>
<dbReference type="InterPro" id="IPR000160">
    <property type="entry name" value="GGDEF_dom"/>
</dbReference>
<dbReference type="PANTHER" id="PTHR45138:SF9">
    <property type="entry name" value="DIGUANYLATE CYCLASE DGCM-RELATED"/>
    <property type="match status" value="1"/>
</dbReference>
<dbReference type="Gene3D" id="3.10.450.50">
    <property type="match status" value="1"/>
</dbReference>
<dbReference type="InterPro" id="IPR032710">
    <property type="entry name" value="NTF2-like_dom_sf"/>
</dbReference>
<dbReference type="InterPro" id="IPR037401">
    <property type="entry name" value="SnoaL-like"/>
</dbReference>
<dbReference type="SUPFAM" id="SSF54427">
    <property type="entry name" value="NTF2-like"/>
    <property type="match status" value="1"/>
</dbReference>
<comment type="catalytic activity">
    <reaction evidence="2">
        <text>2 GTP = 3',3'-c-di-GMP + 2 diphosphate</text>
        <dbReference type="Rhea" id="RHEA:24898"/>
        <dbReference type="ChEBI" id="CHEBI:33019"/>
        <dbReference type="ChEBI" id="CHEBI:37565"/>
        <dbReference type="ChEBI" id="CHEBI:58805"/>
        <dbReference type="EC" id="2.7.7.65"/>
    </reaction>
</comment>
<dbReference type="PANTHER" id="PTHR45138">
    <property type="entry name" value="REGULATORY COMPONENTS OF SENSORY TRANSDUCTION SYSTEM"/>
    <property type="match status" value="1"/>
</dbReference>
<dbReference type="EC" id="2.7.7.65" evidence="1"/>
<reference evidence="4" key="1">
    <citation type="journal article" date="2021" name="PeerJ">
        <title>Extensive microbial diversity within the chicken gut microbiome revealed by metagenomics and culture.</title>
        <authorList>
            <person name="Gilroy R."/>
            <person name="Ravi A."/>
            <person name="Getino M."/>
            <person name="Pursley I."/>
            <person name="Horton D.L."/>
            <person name="Alikhan N.F."/>
            <person name="Baker D."/>
            <person name="Gharbi K."/>
            <person name="Hall N."/>
            <person name="Watson M."/>
            <person name="Adriaenssens E.M."/>
            <person name="Foster-Nyarko E."/>
            <person name="Jarju S."/>
            <person name="Secka A."/>
            <person name="Antonio M."/>
            <person name="Oren A."/>
            <person name="Chaudhuri R.R."/>
            <person name="La Ragione R."/>
            <person name="Hildebrand F."/>
            <person name="Pallen M.J."/>
        </authorList>
    </citation>
    <scope>NUCLEOTIDE SEQUENCE</scope>
    <source>
        <strain evidence="4">ChiHecec2B26-446</strain>
    </source>
</reference>
<evidence type="ECO:0000259" key="3">
    <source>
        <dbReference type="PROSITE" id="PS50887"/>
    </source>
</evidence>
<evidence type="ECO:0000256" key="1">
    <source>
        <dbReference type="ARBA" id="ARBA00012528"/>
    </source>
</evidence>
<dbReference type="SMART" id="SM00267">
    <property type="entry name" value="GGDEF"/>
    <property type="match status" value="1"/>
</dbReference>
<reference evidence="4" key="2">
    <citation type="submission" date="2021-04" db="EMBL/GenBank/DDBJ databases">
        <authorList>
            <person name="Gilroy R."/>
        </authorList>
    </citation>
    <scope>NUCLEOTIDE SEQUENCE</scope>
    <source>
        <strain evidence="4">ChiHecec2B26-446</strain>
    </source>
</reference>
<dbReference type="InterPro" id="IPR043128">
    <property type="entry name" value="Rev_trsase/Diguanyl_cyclase"/>
</dbReference>
<keyword evidence="4" id="KW-0548">Nucleotidyltransferase</keyword>
<dbReference type="EMBL" id="DXHV01000040">
    <property type="protein sequence ID" value="HIW00274.1"/>
    <property type="molecule type" value="Genomic_DNA"/>
</dbReference>
<dbReference type="SUPFAM" id="SSF55073">
    <property type="entry name" value="Nucleotide cyclase"/>
    <property type="match status" value="1"/>
</dbReference>
<gene>
    <name evidence="4" type="ORF">H9894_03700</name>
</gene>
<dbReference type="InterPro" id="IPR029787">
    <property type="entry name" value="Nucleotide_cyclase"/>
</dbReference>
<comment type="caution">
    <text evidence="4">The sequence shown here is derived from an EMBL/GenBank/DDBJ whole genome shotgun (WGS) entry which is preliminary data.</text>
</comment>
<dbReference type="InterPro" id="IPR050469">
    <property type="entry name" value="Diguanylate_Cyclase"/>
</dbReference>
<evidence type="ECO:0000256" key="2">
    <source>
        <dbReference type="ARBA" id="ARBA00034247"/>
    </source>
</evidence>
<feature type="domain" description="GGDEF" evidence="3">
    <location>
        <begin position="203"/>
        <end position="325"/>
    </location>
</feature>
<dbReference type="Pfam" id="PF13474">
    <property type="entry name" value="SnoaL_3"/>
    <property type="match status" value="1"/>
</dbReference>
<protein>
    <recommendedName>
        <fullName evidence="1">diguanylate cyclase</fullName>
        <ecNumber evidence="1">2.7.7.65</ecNumber>
    </recommendedName>
</protein>
<accession>A0A9D1TPD8</accession>